<name>A0A377BL39_ECOLX</name>
<reference evidence="1 2" key="1">
    <citation type="submission" date="2018-06" db="EMBL/GenBank/DDBJ databases">
        <authorList>
            <consortium name="Pathogen Informatics"/>
            <person name="Doyle S."/>
        </authorList>
    </citation>
    <scope>NUCLEOTIDE SEQUENCE [LARGE SCALE GENOMIC DNA]</scope>
    <source>
        <strain evidence="1 2">NCTC13148</strain>
    </source>
</reference>
<keyword evidence="1" id="KW-0378">Hydrolase</keyword>
<evidence type="ECO:0000313" key="1">
    <source>
        <dbReference type="EMBL" id="STL66393.1"/>
    </source>
</evidence>
<protein>
    <submittedName>
        <fullName evidence="1">ABC transporter ATP-binding protein</fullName>
        <ecNumber evidence="1">3.6.3.-</ecNumber>
    </submittedName>
</protein>
<evidence type="ECO:0000313" key="2">
    <source>
        <dbReference type="Proteomes" id="UP000254255"/>
    </source>
</evidence>
<sequence length="43" mass="4896">MADRVYVMHQGEITHSALTERDINVETIMRVAFGDSQRQEASC</sequence>
<proteinExistence type="predicted"/>
<dbReference type="EC" id="3.6.3.-" evidence="1"/>
<dbReference type="Proteomes" id="UP000254255">
    <property type="component" value="Unassembled WGS sequence"/>
</dbReference>
<dbReference type="AlphaFoldDB" id="A0A377BL39"/>
<dbReference type="GO" id="GO:0016787">
    <property type="term" value="F:hydrolase activity"/>
    <property type="evidence" value="ECO:0007669"/>
    <property type="project" value="UniProtKB-KW"/>
</dbReference>
<dbReference type="GO" id="GO:0005524">
    <property type="term" value="F:ATP binding"/>
    <property type="evidence" value="ECO:0007669"/>
    <property type="project" value="UniProtKB-KW"/>
</dbReference>
<organism evidence="1 2">
    <name type="scientific">Escherichia coli</name>
    <dbReference type="NCBI Taxonomy" id="562"/>
    <lineage>
        <taxon>Bacteria</taxon>
        <taxon>Pseudomonadati</taxon>
        <taxon>Pseudomonadota</taxon>
        <taxon>Gammaproteobacteria</taxon>
        <taxon>Enterobacterales</taxon>
        <taxon>Enterobacteriaceae</taxon>
        <taxon>Escherichia</taxon>
    </lineage>
</organism>
<gene>
    <name evidence="1" type="primary">lsrA_4</name>
    <name evidence="1" type="ORF">NCTC13148_00851</name>
</gene>
<keyword evidence="1" id="KW-0547">Nucleotide-binding</keyword>
<keyword evidence="1" id="KW-0067">ATP-binding</keyword>
<dbReference type="EMBL" id="UGET01000004">
    <property type="protein sequence ID" value="STL66393.1"/>
    <property type="molecule type" value="Genomic_DNA"/>
</dbReference>
<accession>A0A377BL39</accession>